<evidence type="ECO:0000313" key="3">
    <source>
        <dbReference type="Proteomes" id="UP001305414"/>
    </source>
</evidence>
<feature type="signal peptide" evidence="1">
    <location>
        <begin position="1"/>
        <end position="24"/>
    </location>
</feature>
<feature type="chain" id="PRO_5042973572" evidence="1">
    <location>
        <begin position="25"/>
        <end position="124"/>
    </location>
</feature>
<sequence length="124" mass="13621">MRANILFAFVVSLLLAAGAPISIGDKETRHMVLALFQDNDCQIPVPGDGTTKVNCGTCDTNVRTGWSSARIIEHNIFRPFRGWPDGPEFYERNNCAVAQRRHGFSGYPGPCLKIGFVANAVGYF</sequence>
<keyword evidence="1" id="KW-0732">Signal</keyword>
<dbReference type="AlphaFoldDB" id="A0AAN7YY09"/>
<proteinExistence type="predicted"/>
<comment type="caution">
    <text evidence="2">The sequence shown here is derived from an EMBL/GenBank/DDBJ whole genome shotgun (WGS) entry which is preliminary data.</text>
</comment>
<dbReference type="Proteomes" id="UP001305414">
    <property type="component" value="Unassembled WGS sequence"/>
</dbReference>
<accession>A0AAN7YY09</accession>
<dbReference type="EMBL" id="JAWHQM010000013">
    <property type="protein sequence ID" value="KAK5629990.1"/>
    <property type="molecule type" value="Genomic_DNA"/>
</dbReference>
<organism evidence="2 3">
    <name type="scientific">Xylaria bambusicola</name>
    <dbReference type="NCBI Taxonomy" id="326684"/>
    <lineage>
        <taxon>Eukaryota</taxon>
        <taxon>Fungi</taxon>
        <taxon>Dikarya</taxon>
        <taxon>Ascomycota</taxon>
        <taxon>Pezizomycotina</taxon>
        <taxon>Sordariomycetes</taxon>
        <taxon>Xylariomycetidae</taxon>
        <taxon>Xylariales</taxon>
        <taxon>Xylariaceae</taxon>
        <taxon>Xylaria</taxon>
    </lineage>
</organism>
<keyword evidence="3" id="KW-1185">Reference proteome</keyword>
<evidence type="ECO:0000313" key="2">
    <source>
        <dbReference type="EMBL" id="KAK5629990.1"/>
    </source>
</evidence>
<reference evidence="2 3" key="1">
    <citation type="submission" date="2023-10" db="EMBL/GenBank/DDBJ databases">
        <title>Draft genome sequence of Xylaria bambusicola isolate GMP-LS, the root and basal stem rot pathogen of sugarcane in Indonesia.</title>
        <authorList>
            <person name="Selvaraj P."/>
            <person name="Muralishankar V."/>
            <person name="Muruganantham S."/>
            <person name="Sp S."/>
            <person name="Haryani S."/>
            <person name="Lau K.J.X."/>
            <person name="Naqvi N.I."/>
        </authorList>
    </citation>
    <scope>NUCLEOTIDE SEQUENCE [LARGE SCALE GENOMIC DNA]</scope>
    <source>
        <strain evidence="2">GMP-LS</strain>
    </source>
</reference>
<protein>
    <submittedName>
        <fullName evidence="2">Uncharacterized protein</fullName>
    </submittedName>
</protein>
<name>A0AAN7YY09_9PEZI</name>
<gene>
    <name evidence="2" type="ORF">RRF57_005705</name>
</gene>
<evidence type="ECO:0000256" key="1">
    <source>
        <dbReference type="SAM" id="SignalP"/>
    </source>
</evidence>